<dbReference type="EMBL" id="FQXE01000018">
    <property type="protein sequence ID" value="SHI27539.1"/>
    <property type="molecule type" value="Genomic_DNA"/>
</dbReference>
<dbReference type="SUPFAM" id="SSF46785">
    <property type="entry name" value="Winged helix' DNA-binding domain"/>
    <property type="match status" value="1"/>
</dbReference>
<evidence type="ECO:0000256" key="2">
    <source>
        <dbReference type="ARBA" id="ARBA00023015"/>
    </source>
</evidence>
<dbReference type="InterPro" id="IPR036388">
    <property type="entry name" value="WH-like_DNA-bd_sf"/>
</dbReference>
<gene>
    <name evidence="6" type="ORF">SAMN04488135_11881</name>
</gene>
<organism evidence="6 7">
    <name type="scientific">Pollutimonas bauzanensis</name>
    <dbReference type="NCBI Taxonomy" id="658167"/>
    <lineage>
        <taxon>Bacteria</taxon>
        <taxon>Pseudomonadati</taxon>
        <taxon>Pseudomonadota</taxon>
        <taxon>Betaproteobacteria</taxon>
        <taxon>Burkholderiales</taxon>
        <taxon>Alcaligenaceae</taxon>
        <taxon>Pollutimonas</taxon>
    </lineage>
</organism>
<dbReference type="Pfam" id="PF00126">
    <property type="entry name" value="HTH_1"/>
    <property type="match status" value="1"/>
</dbReference>
<dbReference type="GO" id="GO:0010628">
    <property type="term" value="P:positive regulation of gene expression"/>
    <property type="evidence" value="ECO:0007669"/>
    <property type="project" value="TreeGrafter"/>
</dbReference>
<evidence type="ECO:0000256" key="1">
    <source>
        <dbReference type="ARBA" id="ARBA00009437"/>
    </source>
</evidence>
<name>A0A1M5ZTZ8_9BURK</name>
<dbReference type="GO" id="GO:0043565">
    <property type="term" value="F:sequence-specific DNA binding"/>
    <property type="evidence" value="ECO:0007669"/>
    <property type="project" value="TreeGrafter"/>
</dbReference>
<dbReference type="RefSeq" id="WP_073108744.1">
    <property type="nucleotide sequence ID" value="NZ_FQXE01000018.1"/>
</dbReference>
<dbReference type="FunFam" id="1.10.10.10:FF:000001">
    <property type="entry name" value="LysR family transcriptional regulator"/>
    <property type="match status" value="1"/>
</dbReference>
<keyword evidence="2" id="KW-0805">Transcription regulation</keyword>
<dbReference type="InterPro" id="IPR037424">
    <property type="entry name" value="NocR_PBP2"/>
</dbReference>
<dbReference type="Pfam" id="PF03466">
    <property type="entry name" value="LysR_substrate"/>
    <property type="match status" value="1"/>
</dbReference>
<dbReference type="Gene3D" id="3.40.190.290">
    <property type="match status" value="1"/>
</dbReference>
<dbReference type="Gene3D" id="1.10.10.10">
    <property type="entry name" value="Winged helix-like DNA-binding domain superfamily/Winged helix DNA-binding domain"/>
    <property type="match status" value="1"/>
</dbReference>
<keyword evidence="4" id="KW-0804">Transcription</keyword>
<dbReference type="PANTHER" id="PTHR30427">
    <property type="entry name" value="TRANSCRIPTIONAL ACTIVATOR PROTEIN LYSR"/>
    <property type="match status" value="1"/>
</dbReference>
<dbReference type="InterPro" id="IPR036390">
    <property type="entry name" value="WH_DNA-bd_sf"/>
</dbReference>
<dbReference type="SUPFAM" id="SSF53850">
    <property type="entry name" value="Periplasmic binding protein-like II"/>
    <property type="match status" value="1"/>
</dbReference>
<evidence type="ECO:0000256" key="3">
    <source>
        <dbReference type="ARBA" id="ARBA00023125"/>
    </source>
</evidence>
<comment type="similarity">
    <text evidence="1">Belongs to the LysR transcriptional regulatory family.</text>
</comment>
<accession>A0A1M5ZTZ8</accession>
<dbReference type="GO" id="GO:0003700">
    <property type="term" value="F:DNA-binding transcription factor activity"/>
    <property type="evidence" value="ECO:0007669"/>
    <property type="project" value="InterPro"/>
</dbReference>
<proteinExistence type="inferred from homology"/>
<feature type="domain" description="HTH lysR-type" evidence="5">
    <location>
        <begin position="5"/>
        <end position="62"/>
    </location>
</feature>
<keyword evidence="7" id="KW-1185">Reference proteome</keyword>
<reference evidence="6 7" key="1">
    <citation type="submission" date="2016-11" db="EMBL/GenBank/DDBJ databases">
        <authorList>
            <person name="Jaros S."/>
            <person name="Januszkiewicz K."/>
            <person name="Wedrychowicz H."/>
        </authorList>
    </citation>
    <scope>NUCLEOTIDE SEQUENCE [LARGE SCALE GENOMIC DNA]</scope>
    <source>
        <strain evidence="6 7">CGMCC 1.10190</strain>
    </source>
</reference>
<evidence type="ECO:0000259" key="5">
    <source>
        <dbReference type="PROSITE" id="PS50931"/>
    </source>
</evidence>
<dbReference type="PANTHER" id="PTHR30427:SF1">
    <property type="entry name" value="TRANSCRIPTIONAL ACTIVATOR PROTEIN LYSR"/>
    <property type="match status" value="1"/>
</dbReference>
<dbReference type="STRING" id="658167.SAMN04488135_11881"/>
<dbReference type="GO" id="GO:0009089">
    <property type="term" value="P:lysine biosynthetic process via diaminopimelate"/>
    <property type="evidence" value="ECO:0007669"/>
    <property type="project" value="TreeGrafter"/>
</dbReference>
<evidence type="ECO:0000256" key="4">
    <source>
        <dbReference type="ARBA" id="ARBA00023163"/>
    </source>
</evidence>
<dbReference type="OrthoDB" id="8849678at2"/>
<evidence type="ECO:0000313" key="7">
    <source>
        <dbReference type="Proteomes" id="UP000184226"/>
    </source>
</evidence>
<evidence type="ECO:0000313" key="6">
    <source>
        <dbReference type="EMBL" id="SHI27539.1"/>
    </source>
</evidence>
<dbReference type="PROSITE" id="PS50931">
    <property type="entry name" value="HTH_LYSR"/>
    <property type="match status" value="1"/>
</dbReference>
<dbReference type="CDD" id="cd08415">
    <property type="entry name" value="PBP2_LysR_opines_like"/>
    <property type="match status" value="1"/>
</dbReference>
<sequence length="305" mass="34002">MKKSLNLRQVEAFKAVIEHGTVSRAAEALFVSQPAVSKQLVKLEEDTGLALFDRVRGKLAPTRHGMRLYEEIDRIFAGLRQVEQAIDSIRRDEQRHLEIGVMPALSGSFVRRVTMNFMKAHPNVHVSIQTRSSQFLADWLVTRQIDVALVGSRVENPYIDREPLISSPLFCAMHIDHPLTKKRIIRAGDLDGLPFVSFATGSQTDQLVRKAFSAVGAELNSVLDTVTAPTVCEFVAAGLGVSLIHPLFAEGTRGRIALRRFDPEIFFKFQLCSVRASRNASLIEAFMQEARLVAQEVSDELLHGQ</sequence>
<dbReference type="InterPro" id="IPR000847">
    <property type="entry name" value="LysR_HTH_N"/>
</dbReference>
<dbReference type="Proteomes" id="UP000184226">
    <property type="component" value="Unassembled WGS sequence"/>
</dbReference>
<dbReference type="AlphaFoldDB" id="A0A1M5ZTZ8"/>
<dbReference type="PRINTS" id="PR00039">
    <property type="entry name" value="HTHLYSR"/>
</dbReference>
<keyword evidence="3 6" id="KW-0238">DNA-binding</keyword>
<protein>
    <submittedName>
        <fullName evidence="6">DNA-binding transcriptional regulator, LysR family</fullName>
    </submittedName>
</protein>
<dbReference type="InterPro" id="IPR005119">
    <property type="entry name" value="LysR_subst-bd"/>
</dbReference>